<dbReference type="InterPro" id="IPR045534">
    <property type="entry name" value="DUF6428"/>
</dbReference>
<evidence type="ECO:0000313" key="2">
    <source>
        <dbReference type="Proteomes" id="UP000626026"/>
    </source>
</evidence>
<protein>
    <submittedName>
        <fullName evidence="1">Uncharacterized protein</fullName>
    </submittedName>
</protein>
<reference evidence="1 2" key="1">
    <citation type="journal article" date="2013" name="Int. J. Syst. Evol. Microbiol.">
        <title>Roseomonas aerophila sp. nov., isolated from air.</title>
        <authorList>
            <person name="Kim S.J."/>
            <person name="Weon H.Y."/>
            <person name="Ahn J.H."/>
            <person name="Hong S.B."/>
            <person name="Seok S.J."/>
            <person name="Whang K.S."/>
            <person name="Kwon S.W."/>
        </authorList>
    </citation>
    <scope>NUCLEOTIDE SEQUENCE [LARGE SCALE GENOMIC DNA]</scope>
    <source>
        <strain evidence="1 2">NBRC 108923</strain>
    </source>
</reference>
<dbReference type="Proteomes" id="UP000626026">
    <property type="component" value="Unassembled WGS sequence"/>
</dbReference>
<dbReference type="RefSeq" id="WP_187786661.1">
    <property type="nucleotide sequence ID" value="NZ_JACTVA010000059.1"/>
</dbReference>
<proteinExistence type="predicted"/>
<comment type="caution">
    <text evidence="1">The sequence shown here is derived from an EMBL/GenBank/DDBJ whole genome shotgun (WGS) entry which is preliminary data.</text>
</comment>
<keyword evidence="2" id="KW-1185">Reference proteome</keyword>
<evidence type="ECO:0000313" key="1">
    <source>
        <dbReference type="EMBL" id="MBC9209526.1"/>
    </source>
</evidence>
<gene>
    <name evidence="1" type="ORF">IBL26_21960</name>
</gene>
<dbReference type="Pfam" id="PF20001">
    <property type="entry name" value="DUF6428"/>
    <property type="match status" value="1"/>
</dbReference>
<accession>A0ABR7RSC4</accession>
<dbReference type="EMBL" id="JACTVA010000059">
    <property type="protein sequence ID" value="MBC9209526.1"/>
    <property type="molecule type" value="Genomic_DNA"/>
</dbReference>
<sequence>MKEVKMNAPALPLTISFQGDASLGAVRNALRAHGTRQLLIRYDGQLIQGGYHVTEVKAGSFVTLDCGGNPDAWQETILQVEDLPASAEKPEHMEVGKFLAILGKVAERVSLQEDGRLTFEVGPPGRPMQVFDVEAIRIESTRVVIELGPRPAICKPRHRAEQEAAKGNACCTPQSGCC</sequence>
<organism evidence="1 2">
    <name type="scientific">Teichococcus aerophilus</name>
    <dbReference type="NCBI Taxonomy" id="1224513"/>
    <lineage>
        <taxon>Bacteria</taxon>
        <taxon>Pseudomonadati</taxon>
        <taxon>Pseudomonadota</taxon>
        <taxon>Alphaproteobacteria</taxon>
        <taxon>Acetobacterales</taxon>
        <taxon>Roseomonadaceae</taxon>
        <taxon>Roseomonas</taxon>
    </lineage>
</organism>
<name>A0ABR7RSC4_9PROT</name>